<feature type="transmembrane region" description="Helical" evidence="9">
    <location>
        <begin position="36"/>
        <end position="55"/>
    </location>
</feature>
<dbReference type="InterPro" id="IPR002549">
    <property type="entry name" value="AI-2E-like"/>
</dbReference>
<feature type="transmembrane region" description="Helical" evidence="9">
    <location>
        <begin position="90"/>
        <end position="116"/>
    </location>
</feature>
<evidence type="ECO:0000256" key="4">
    <source>
        <dbReference type="ARBA" id="ARBA00022475"/>
    </source>
</evidence>
<evidence type="ECO:0000256" key="6">
    <source>
        <dbReference type="ARBA" id="ARBA00022989"/>
    </source>
</evidence>
<proteinExistence type="inferred from homology"/>
<evidence type="ECO:0000313" key="11">
    <source>
        <dbReference type="Proteomes" id="UP001500945"/>
    </source>
</evidence>
<evidence type="ECO:0000256" key="3">
    <source>
        <dbReference type="ARBA" id="ARBA00022448"/>
    </source>
</evidence>
<dbReference type="PANTHER" id="PTHR21716:SF53">
    <property type="entry name" value="PERMEASE PERM-RELATED"/>
    <property type="match status" value="1"/>
</dbReference>
<comment type="similarity">
    <text evidence="2">Belongs to the autoinducer-2 exporter (AI-2E) (TC 2.A.86) family.</text>
</comment>
<protein>
    <recommendedName>
        <fullName evidence="12">PurR-regulated permease PerM</fullName>
    </recommendedName>
</protein>
<keyword evidence="3" id="KW-0813">Transport</keyword>
<feature type="transmembrane region" description="Helical" evidence="9">
    <location>
        <begin position="229"/>
        <end position="256"/>
    </location>
</feature>
<dbReference type="Proteomes" id="UP001500945">
    <property type="component" value="Unassembled WGS sequence"/>
</dbReference>
<feature type="compositionally biased region" description="Pro residues" evidence="8">
    <location>
        <begin position="381"/>
        <end position="393"/>
    </location>
</feature>
<keyword evidence="11" id="KW-1185">Reference proteome</keyword>
<name>A0ABP8JYB9_9MICO</name>
<evidence type="ECO:0000256" key="1">
    <source>
        <dbReference type="ARBA" id="ARBA00004651"/>
    </source>
</evidence>
<organism evidence="10 11">
    <name type="scientific">Fodinibacter luteus</name>
    <dbReference type="NCBI Taxonomy" id="552064"/>
    <lineage>
        <taxon>Bacteria</taxon>
        <taxon>Bacillati</taxon>
        <taxon>Actinomycetota</taxon>
        <taxon>Actinomycetes</taxon>
        <taxon>Micrococcales</taxon>
        <taxon>Intrasporangiaceae</taxon>
        <taxon>Fodinibacter (ex Wang et al. 2009)</taxon>
    </lineage>
</organism>
<evidence type="ECO:0000256" key="2">
    <source>
        <dbReference type="ARBA" id="ARBA00009773"/>
    </source>
</evidence>
<dbReference type="PANTHER" id="PTHR21716">
    <property type="entry name" value="TRANSMEMBRANE PROTEIN"/>
    <property type="match status" value="1"/>
</dbReference>
<dbReference type="Pfam" id="PF01594">
    <property type="entry name" value="AI-2E_transport"/>
    <property type="match status" value="1"/>
</dbReference>
<keyword evidence="7 9" id="KW-0472">Membrane</keyword>
<sequence length="404" mass="41245">MATLDQDGSGHHGVKAAAQRGLTTAQTTPWFRTVGMTAWLFIGVVGALVVVLLLTALVAEVAIPLAIAAVLAALLVPLTDRLERWRVPRWLGATLVLIASLAIVVAVVAVIVGGLVSQSDEIWAQVGSSLQQADTAATGSAEGTSELGDLAQGVVSLLVHGVLGSLFSSASGLVVGCVLALFMLLFLLKDWSQITGWTTRHVGLPPEIGRDILDDTVLAFRGYAMGLTIIGAANAAVVFVGAWALGVPLAATIALVSFVTSYVPYIGAFVAGAFATLIAYGSGGLGDAVAMLAIVLLANNTIQNVVEPFAFGTRLRLHPLAVLLTVTTATMLFGVMGAVLAAPLTSAAVNAFGRLRSEGILGTPPPSAGDTPDRAARPPGSSEPPTAPSPEQAPEPASEVAETP</sequence>
<feature type="region of interest" description="Disordered" evidence="8">
    <location>
        <begin position="360"/>
        <end position="404"/>
    </location>
</feature>
<evidence type="ECO:0000256" key="7">
    <source>
        <dbReference type="ARBA" id="ARBA00023136"/>
    </source>
</evidence>
<feature type="transmembrane region" description="Helical" evidence="9">
    <location>
        <begin position="318"/>
        <end position="344"/>
    </location>
</feature>
<accession>A0ABP8JYB9</accession>
<evidence type="ECO:0000256" key="9">
    <source>
        <dbReference type="SAM" id="Phobius"/>
    </source>
</evidence>
<feature type="transmembrane region" description="Helical" evidence="9">
    <location>
        <begin position="61"/>
        <end position="78"/>
    </location>
</feature>
<keyword evidence="5 9" id="KW-0812">Transmembrane</keyword>
<gene>
    <name evidence="10" type="ORF">GCM10023168_03610</name>
</gene>
<evidence type="ECO:0000256" key="8">
    <source>
        <dbReference type="SAM" id="MobiDB-lite"/>
    </source>
</evidence>
<dbReference type="EMBL" id="BAABGM010000001">
    <property type="protein sequence ID" value="GAA4397998.1"/>
    <property type="molecule type" value="Genomic_DNA"/>
</dbReference>
<comment type="subcellular location">
    <subcellularLocation>
        <location evidence="1">Cell membrane</location>
        <topology evidence="1">Multi-pass membrane protein</topology>
    </subcellularLocation>
</comment>
<dbReference type="RefSeq" id="WP_345201624.1">
    <property type="nucleotide sequence ID" value="NZ_BAABGM010000001.1"/>
</dbReference>
<keyword evidence="4" id="KW-1003">Cell membrane</keyword>
<evidence type="ECO:0008006" key="12">
    <source>
        <dbReference type="Google" id="ProtNLM"/>
    </source>
</evidence>
<feature type="transmembrane region" description="Helical" evidence="9">
    <location>
        <begin position="288"/>
        <end position="306"/>
    </location>
</feature>
<evidence type="ECO:0000313" key="10">
    <source>
        <dbReference type="EMBL" id="GAA4397998.1"/>
    </source>
</evidence>
<feature type="compositionally biased region" description="Low complexity" evidence="8">
    <location>
        <begin position="394"/>
        <end position="404"/>
    </location>
</feature>
<reference evidence="11" key="1">
    <citation type="journal article" date="2019" name="Int. J. Syst. Evol. Microbiol.">
        <title>The Global Catalogue of Microorganisms (GCM) 10K type strain sequencing project: providing services to taxonomists for standard genome sequencing and annotation.</title>
        <authorList>
            <consortium name="The Broad Institute Genomics Platform"/>
            <consortium name="The Broad Institute Genome Sequencing Center for Infectious Disease"/>
            <person name="Wu L."/>
            <person name="Ma J."/>
        </authorList>
    </citation>
    <scope>NUCLEOTIDE SEQUENCE [LARGE SCALE GENOMIC DNA]</scope>
    <source>
        <strain evidence="11">JCM 17809</strain>
    </source>
</reference>
<feature type="transmembrane region" description="Helical" evidence="9">
    <location>
        <begin position="166"/>
        <end position="188"/>
    </location>
</feature>
<comment type="caution">
    <text evidence="10">The sequence shown here is derived from an EMBL/GenBank/DDBJ whole genome shotgun (WGS) entry which is preliminary data.</text>
</comment>
<keyword evidence="6 9" id="KW-1133">Transmembrane helix</keyword>
<evidence type="ECO:0000256" key="5">
    <source>
        <dbReference type="ARBA" id="ARBA00022692"/>
    </source>
</evidence>